<name>A0A448X0G1_9PLAT</name>
<organism evidence="1 2">
    <name type="scientific">Protopolystoma xenopodis</name>
    <dbReference type="NCBI Taxonomy" id="117903"/>
    <lineage>
        <taxon>Eukaryota</taxon>
        <taxon>Metazoa</taxon>
        <taxon>Spiralia</taxon>
        <taxon>Lophotrochozoa</taxon>
        <taxon>Platyhelminthes</taxon>
        <taxon>Monogenea</taxon>
        <taxon>Polyopisthocotylea</taxon>
        <taxon>Polystomatidea</taxon>
        <taxon>Polystomatidae</taxon>
        <taxon>Protopolystoma</taxon>
    </lineage>
</organism>
<evidence type="ECO:0000313" key="1">
    <source>
        <dbReference type="EMBL" id="VEL24942.1"/>
    </source>
</evidence>
<sequence>MVPLTDDADYDVRDTFLNVSSHWSDTGLGTFHKIFLALRPWCENEVEPKQKFVTLNDESLINQWVDRHKFKDVMEICEKTGMMHGFKYLNGLLNNFKSPNISVNVRQIGIIHAPPLQLLMCCLFWTSKTRNRYLLVTISSRATVSLASNIASLQTDVFCAAASLLNRISFGINSSLDYQ</sequence>
<comment type="caution">
    <text evidence="1">The sequence shown here is derived from an EMBL/GenBank/DDBJ whole genome shotgun (WGS) entry which is preliminary data.</text>
</comment>
<proteinExistence type="predicted"/>
<protein>
    <submittedName>
        <fullName evidence="1">Uncharacterized protein</fullName>
    </submittedName>
</protein>
<dbReference type="EMBL" id="CAAALY010070729">
    <property type="protein sequence ID" value="VEL24942.1"/>
    <property type="molecule type" value="Genomic_DNA"/>
</dbReference>
<gene>
    <name evidence="1" type="ORF">PXEA_LOCUS18382</name>
</gene>
<dbReference type="Proteomes" id="UP000784294">
    <property type="component" value="Unassembled WGS sequence"/>
</dbReference>
<accession>A0A448X0G1</accession>
<evidence type="ECO:0000313" key="2">
    <source>
        <dbReference type="Proteomes" id="UP000784294"/>
    </source>
</evidence>
<keyword evidence="2" id="KW-1185">Reference proteome</keyword>
<reference evidence="1" key="1">
    <citation type="submission" date="2018-11" db="EMBL/GenBank/DDBJ databases">
        <authorList>
            <consortium name="Pathogen Informatics"/>
        </authorList>
    </citation>
    <scope>NUCLEOTIDE SEQUENCE</scope>
</reference>
<dbReference type="AlphaFoldDB" id="A0A448X0G1"/>